<accession>A0A840PE90</accession>
<protein>
    <submittedName>
        <fullName evidence="2">Uncharacterized protein</fullName>
    </submittedName>
</protein>
<evidence type="ECO:0000313" key="3">
    <source>
        <dbReference type="Proteomes" id="UP000578449"/>
    </source>
</evidence>
<dbReference type="EMBL" id="JACHGN010000013">
    <property type="protein sequence ID" value="MBB5136161.1"/>
    <property type="molecule type" value="Genomic_DNA"/>
</dbReference>
<name>A0A840PE90_9ACTN</name>
<feature type="region of interest" description="Disordered" evidence="1">
    <location>
        <begin position="1"/>
        <end position="31"/>
    </location>
</feature>
<dbReference type="Proteomes" id="UP000578449">
    <property type="component" value="Unassembled WGS sequence"/>
</dbReference>
<organism evidence="2 3">
    <name type="scientific">Thermocatellispora tengchongensis</name>
    <dbReference type="NCBI Taxonomy" id="1073253"/>
    <lineage>
        <taxon>Bacteria</taxon>
        <taxon>Bacillati</taxon>
        <taxon>Actinomycetota</taxon>
        <taxon>Actinomycetes</taxon>
        <taxon>Streptosporangiales</taxon>
        <taxon>Streptosporangiaceae</taxon>
        <taxon>Thermocatellispora</taxon>
    </lineage>
</organism>
<evidence type="ECO:0000256" key="1">
    <source>
        <dbReference type="SAM" id="MobiDB-lite"/>
    </source>
</evidence>
<comment type="caution">
    <text evidence="2">The sequence shown here is derived from an EMBL/GenBank/DDBJ whole genome shotgun (WGS) entry which is preliminary data.</text>
</comment>
<dbReference type="AlphaFoldDB" id="A0A840PE90"/>
<evidence type="ECO:0000313" key="2">
    <source>
        <dbReference type="EMBL" id="MBB5136161.1"/>
    </source>
</evidence>
<keyword evidence="3" id="KW-1185">Reference proteome</keyword>
<reference evidence="2 3" key="1">
    <citation type="submission" date="2020-08" db="EMBL/GenBank/DDBJ databases">
        <title>Genomic Encyclopedia of Type Strains, Phase IV (KMG-IV): sequencing the most valuable type-strain genomes for metagenomic binning, comparative biology and taxonomic classification.</title>
        <authorList>
            <person name="Goeker M."/>
        </authorList>
    </citation>
    <scope>NUCLEOTIDE SEQUENCE [LARGE SCALE GENOMIC DNA]</scope>
    <source>
        <strain evidence="2 3">DSM 45615</strain>
    </source>
</reference>
<gene>
    <name evidence="2" type="ORF">HNP84_005905</name>
</gene>
<proteinExistence type="predicted"/>
<sequence length="31" mass="3153">MTTTIELGGPAFDAPISHLTPQRAAATEPAS</sequence>